<sequence>MFVGDWVDVVLLDDDAEAADRGIRQLRRQLAENEIDTRTVEASAPVGSKGDAAGFNAVAIALGGAGGMVPLLIAILRDWLGRRVPEQRVKLTIGTDSIELDAATTDEQQRLVETFLRKHEEG</sequence>
<dbReference type="EMBL" id="SMKX01000034">
    <property type="protein sequence ID" value="TDD59591.1"/>
    <property type="molecule type" value="Genomic_DNA"/>
</dbReference>
<dbReference type="OrthoDB" id="3627404at2"/>
<name>A0A4R4ZLA7_9ACTN</name>
<dbReference type="Pfam" id="PF19953">
    <property type="entry name" value="EACC1"/>
    <property type="match status" value="1"/>
</dbReference>
<reference evidence="2 3" key="1">
    <citation type="submission" date="2019-03" db="EMBL/GenBank/DDBJ databases">
        <title>Draft genome sequences of novel Actinobacteria.</title>
        <authorList>
            <person name="Sahin N."/>
            <person name="Ay H."/>
            <person name="Saygin H."/>
        </authorList>
    </citation>
    <scope>NUCLEOTIDE SEQUENCE [LARGE SCALE GENOMIC DNA]</scope>
    <source>
        <strain evidence="2 3">JCM 13523</strain>
    </source>
</reference>
<keyword evidence="1" id="KW-1133">Transmembrane helix</keyword>
<keyword evidence="1" id="KW-0812">Transmembrane</keyword>
<proteinExistence type="predicted"/>
<comment type="caution">
    <text evidence="2">The sequence shown here is derived from an EMBL/GenBank/DDBJ whole genome shotgun (WGS) entry which is preliminary data.</text>
</comment>
<dbReference type="InterPro" id="IPR045428">
    <property type="entry name" value="EACC1"/>
</dbReference>
<dbReference type="AlphaFoldDB" id="A0A4R4ZLA7"/>
<feature type="transmembrane region" description="Helical" evidence="1">
    <location>
        <begin position="53"/>
        <end position="76"/>
    </location>
</feature>
<evidence type="ECO:0000313" key="3">
    <source>
        <dbReference type="Proteomes" id="UP000295124"/>
    </source>
</evidence>
<dbReference type="Proteomes" id="UP000295124">
    <property type="component" value="Unassembled WGS sequence"/>
</dbReference>
<keyword evidence="1" id="KW-0472">Membrane</keyword>
<evidence type="ECO:0000313" key="2">
    <source>
        <dbReference type="EMBL" id="TDD59591.1"/>
    </source>
</evidence>
<evidence type="ECO:0000256" key="1">
    <source>
        <dbReference type="SAM" id="Phobius"/>
    </source>
</evidence>
<dbReference type="RefSeq" id="WP_132167847.1">
    <property type="nucleotide sequence ID" value="NZ_SMKX01000034.1"/>
</dbReference>
<protein>
    <submittedName>
        <fullName evidence="2">Uncharacterized protein</fullName>
    </submittedName>
</protein>
<organism evidence="2 3">
    <name type="scientific">Kribbella antibiotica</name>
    <dbReference type="NCBI Taxonomy" id="190195"/>
    <lineage>
        <taxon>Bacteria</taxon>
        <taxon>Bacillati</taxon>
        <taxon>Actinomycetota</taxon>
        <taxon>Actinomycetes</taxon>
        <taxon>Propionibacteriales</taxon>
        <taxon>Kribbellaceae</taxon>
        <taxon>Kribbella</taxon>
    </lineage>
</organism>
<keyword evidence="3" id="KW-1185">Reference proteome</keyword>
<accession>A0A4R4ZLA7</accession>
<gene>
    <name evidence="2" type="ORF">E1263_14680</name>
</gene>